<comment type="subcellular location">
    <subcellularLocation>
        <location evidence="1">Cell inner membrane</location>
        <topology evidence="1">Multi-pass membrane protein</topology>
    </subcellularLocation>
</comment>
<evidence type="ECO:0000256" key="6">
    <source>
        <dbReference type="ARBA" id="ARBA00023136"/>
    </source>
</evidence>
<feature type="transmembrane region" description="Helical" evidence="7">
    <location>
        <begin position="309"/>
        <end position="330"/>
    </location>
</feature>
<evidence type="ECO:0000313" key="8">
    <source>
        <dbReference type="EMBL" id="MFF5292234.1"/>
    </source>
</evidence>
<dbReference type="CDD" id="cd06173">
    <property type="entry name" value="MFS_MefA_like"/>
    <property type="match status" value="1"/>
</dbReference>
<keyword evidence="6 7" id="KW-0472">Membrane</keyword>
<accession>A0ABW6WG21</accession>
<dbReference type="Gene3D" id="1.20.1250.20">
    <property type="entry name" value="MFS general substrate transporter like domains"/>
    <property type="match status" value="1"/>
</dbReference>
<dbReference type="PANTHER" id="PTHR23513">
    <property type="entry name" value="INTEGRAL MEMBRANE EFFLUX PROTEIN-RELATED"/>
    <property type="match status" value="1"/>
</dbReference>
<feature type="transmembrane region" description="Helical" evidence="7">
    <location>
        <begin position="261"/>
        <end position="279"/>
    </location>
</feature>
<comment type="caution">
    <text evidence="8">The sequence shown here is derived from an EMBL/GenBank/DDBJ whole genome shotgun (WGS) entry which is preliminary data.</text>
</comment>
<organism evidence="8 9">
    <name type="scientific">Paractinoplanes globisporus</name>
    <dbReference type="NCBI Taxonomy" id="113565"/>
    <lineage>
        <taxon>Bacteria</taxon>
        <taxon>Bacillati</taxon>
        <taxon>Actinomycetota</taxon>
        <taxon>Actinomycetes</taxon>
        <taxon>Micromonosporales</taxon>
        <taxon>Micromonosporaceae</taxon>
        <taxon>Paractinoplanes</taxon>
    </lineage>
</organism>
<dbReference type="SUPFAM" id="SSF103473">
    <property type="entry name" value="MFS general substrate transporter"/>
    <property type="match status" value="1"/>
</dbReference>
<evidence type="ECO:0000313" key="9">
    <source>
        <dbReference type="Proteomes" id="UP001602245"/>
    </source>
</evidence>
<evidence type="ECO:0000256" key="4">
    <source>
        <dbReference type="ARBA" id="ARBA00022692"/>
    </source>
</evidence>
<feature type="transmembrane region" description="Helical" evidence="7">
    <location>
        <begin position="152"/>
        <end position="176"/>
    </location>
</feature>
<feature type="transmembrane region" description="Helical" evidence="7">
    <location>
        <begin position="27"/>
        <end position="49"/>
    </location>
</feature>
<dbReference type="Pfam" id="PF07690">
    <property type="entry name" value="MFS_1"/>
    <property type="match status" value="1"/>
</dbReference>
<keyword evidence="5 7" id="KW-1133">Transmembrane helix</keyword>
<dbReference type="RefSeq" id="WP_020510117.1">
    <property type="nucleotide sequence ID" value="NZ_JBIAZU010000004.1"/>
</dbReference>
<feature type="transmembrane region" description="Helical" evidence="7">
    <location>
        <begin position="286"/>
        <end position="303"/>
    </location>
</feature>
<feature type="transmembrane region" description="Helical" evidence="7">
    <location>
        <begin position="351"/>
        <end position="372"/>
    </location>
</feature>
<dbReference type="EMBL" id="JBIAZU010000004">
    <property type="protein sequence ID" value="MFF5292234.1"/>
    <property type="molecule type" value="Genomic_DNA"/>
</dbReference>
<evidence type="ECO:0000256" key="7">
    <source>
        <dbReference type="SAM" id="Phobius"/>
    </source>
</evidence>
<proteinExistence type="predicted"/>
<evidence type="ECO:0000256" key="5">
    <source>
        <dbReference type="ARBA" id="ARBA00022989"/>
    </source>
</evidence>
<reference evidence="8 9" key="1">
    <citation type="submission" date="2024-10" db="EMBL/GenBank/DDBJ databases">
        <title>The Natural Products Discovery Center: Release of the First 8490 Sequenced Strains for Exploring Actinobacteria Biosynthetic Diversity.</title>
        <authorList>
            <person name="Kalkreuter E."/>
            <person name="Kautsar S.A."/>
            <person name="Yang D."/>
            <person name="Bader C.D."/>
            <person name="Teijaro C.N."/>
            <person name="Fluegel L."/>
            <person name="Davis C.M."/>
            <person name="Simpson J.R."/>
            <person name="Lauterbach L."/>
            <person name="Steele A.D."/>
            <person name="Gui C."/>
            <person name="Meng S."/>
            <person name="Li G."/>
            <person name="Viehrig K."/>
            <person name="Ye F."/>
            <person name="Su P."/>
            <person name="Kiefer A.F."/>
            <person name="Nichols A."/>
            <person name="Cepeda A.J."/>
            <person name="Yan W."/>
            <person name="Fan B."/>
            <person name="Jiang Y."/>
            <person name="Adhikari A."/>
            <person name="Zheng C.-J."/>
            <person name="Schuster L."/>
            <person name="Cowan T.M."/>
            <person name="Smanski M.J."/>
            <person name="Chevrette M.G."/>
            <person name="De Carvalho L.P.S."/>
            <person name="Shen B."/>
        </authorList>
    </citation>
    <scope>NUCLEOTIDE SEQUENCE [LARGE SCALE GENOMIC DNA]</scope>
    <source>
        <strain evidence="8 9">NPDC000087</strain>
    </source>
</reference>
<feature type="transmembrane region" description="Helical" evidence="7">
    <location>
        <begin position="222"/>
        <end position="241"/>
    </location>
</feature>
<dbReference type="InterPro" id="IPR011701">
    <property type="entry name" value="MFS"/>
</dbReference>
<feature type="transmembrane region" description="Helical" evidence="7">
    <location>
        <begin position="89"/>
        <end position="110"/>
    </location>
</feature>
<keyword evidence="2" id="KW-0813">Transport</keyword>
<evidence type="ECO:0000256" key="2">
    <source>
        <dbReference type="ARBA" id="ARBA00022448"/>
    </source>
</evidence>
<name>A0ABW6WG21_9ACTN</name>
<feature type="transmembrane region" description="Helical" evidence="7">
    <location>
        <begin position="55"/>
        <end position="77"/>
    </location>
</feature>
<protein>
    <submittedName>
        <fullName evidence="8">MFS transporter</fullName>
    </submittedName>
</protein>
<evidence type="ECO:0000256" key="3">
    <source>
        <dbReference type="ARBA" id="ARBA00022475"/>
    </source>
</evidence>
<keyword evidence="9" id="KW-1185">Reference proteome</keyword>
<sequence>MPRSGKAGSLTYLAVVRRPALRRILPGMLVSALGDGMSLVAVAWLAVRIAPPGQAGVWTGLAVAAYALPATLGAALLARPVRALRAAQLVEADAWLRAVTLGLVAFLAVSNQLSPLLYAGLLALSSLLHAWGNAGAYTLIAELLPEEDRLAGNALLSTFTQAAIVVGPALAGILAALTSPGWVIAVDAVTWAFLAVSSRTVPAGPPPPAPETGGWRTIRDRPQLLGLVAVTALFFFLYGPVEVALPVHIADLGGSARLLGLFWTVFGVGATIGALSAALLRSRPPWLVVIAIIIGWGAALLPLGLTDAILPGLIGLAVGGLIYGPFNAIVTALFQRTAPPESLSRVLATRAALTIPSASIGTLLGGPLVTAIGARPTMLASALLTIALGLAVAAALRARTAAA</sequence>
<dbReference type="InterPro" id="IPR036259">
    <property type="entry name" value="MFS_trans_sf"/>
</dbReference>
<feature type="transmembrane region" description="Helical" evidence="7">
    <location>
        <begin position="378"/>
        <end position="396"/>
    </location>
</feature>
<keyword evidence="3" id="KW-1003">Cell membrane</keyword>
<dbReference type="Proteomes" id="UP001602245">
    <property type="component" value="Unassembled WGS sequence"/>
</dbReference>
<evidence type="ECO:0000256" key="1">
    <source>
        <dbReference type="ARBA" id="ARBA00004429"/>
    </source>
</evidence>
<gene>
    <name evidence="8" type="ORF">ACFY35_22570</name>
</gene>
<dbReference type="PANTHER" id="PTHR23513:SF9">
    <property type="entry name" value="ENTEROBACTIN EXPORTER ENTS"/>
    <property type="match status" value="1"/>
</dbReference>
<keyword evidence="4 7" id="KW-0812">Transmembrane</keyword>